<evidence type="ECO:0000259" key="4">
    <source>
        <dbReference type="PROSITE" id="PS50043"/>
    </source>
</evidence>
<dbReference type="SMART" id="SM00421">
    <property type="entry name" value="HTH_LUXR"/>
    <property type="match status" value="1"/>
</dbReference>
<evidence type="ECO:0000313" key="6">
    <source>
        <dbReference type="Proteomes" id="UP000199317"/>
    </source>
</evidence>
<dbReference type="PROSITE" id="PS50043">
    <property type="entry name" value="HTH_LUXR_2"/>
    <property type="match status" value="1"/>
</dbReference>
<dbReference type="SUPFAM" id="SSF75516">
    <property type="entry name" value="Pheromone-binding domain of LuxR-like quorum-sensing transcription factors"/>
    <property type="match status" value="1"/>
</dbReference>
<proteinExistence type="predicted"/>
<dbReference type="Proteomes" id="UP000199317">
    <property type="component" value="Unassembled WGS sequence"/>
</dbReference>
<evidence type="ECO:0000313" key="5">
    <source>
        <dbReference type="EMBL" id="SDP81348.1"/>
    </source>
</evidence>
<sequence length="264" mass="29547">MHAGMKVIEKPLVHDDSAVSLCIDQTFSAARELGFDSAIYDFSPVSMTPEGVLMTPSVLEYRNMPGPMRKLWVEQGMYQVDPVQALALRGSGAFFWSYRQDEESVLQPLLGGGARSVSSVLTEWRMTRGVTVPLHMPGNRFATLTAMWQDDHFAQQQMSLVDSVMRLAYMAHILNDHLLKVFTKNQLTPRDVALSDREHECVLLAAEGMPSKQIAARLNRAESTIVFHLQSAARKLGGRNRAQMIARAAHFGYLSRNTEIRALQ</sequence>
<dbReference type="GO" id="GO:0003677">
    <property type="term" value="F:DNA binding"/>
    <property type="evidence" value="ECO:0007669"/>
    <property type="project" value="UniProtKB-KW"/>
</dbReference>
<dbReference type="Pfam" id="PF00196">
    <property type="entry name" value="GerE"/>
    <property type="match status" value="1"/>
</dbReference>
<evidence type="ECO:0000256" key="1">
    <source>
        <dbReference type="ARBA" id="ARBA00023015"/>
    </source>
</evidence>
<dbReference type="InterPro" id="IPR005143">
    <property type="entry name" value="TF_LuxR_autoind-bd_dom"/>
</dbReference>
<keyword evidence="2" id="KW-0238">DNA-binding</keyword>
<evidence type="ECO:0000256" key="3">
    <source>
        <dbReference type="ARBA" id="ARBA00023163"/>
    </source>
</evidence>
<dbReference type="SUPFAM" id="SSF46894">
    <property type="entry name" value="C-terminal effector domain of the bipartite response regulators"/>
    <property type="match status" value="1"/>
</dbReference>
<dbReference type="CDD" id="cd06170">
    <property type="entry name" value="LuxR_C_like"/>
    <property type="match status" value="1"/>
</dbReference>
<dbReference type="Pfam" id="PF03472">
    <property type="entry name" value="Autoind_bind"/>
    <property type="match status" value="1"/>
</dbReference>
<dbReference type="Gene3D" id="1.10.10.10">
    <property type="entry name" value="Winged helix-like DNA-binding domain superfamily/Winged helix DNA-binding domain"/>
    <property type="match status" value="1"/>
</dbReference>
<protein>
    <submittedName>
        <fullName evidence="5">Transcriptional regulator, LuxR family</fullName>
    </submittedName>
</protein>
<keyword evidence="6" id="KW-1185">Reference proteome</keyword>
<dbReference type="InterPro" id="IPR016032">
    <property type="entry name" value="Sig_transdc_resp-reg_C-effctor"/>
</dbReference>
<name>A0A1H0VT01_9BURK</name>
<dbReference type="PANTHER" id="PTHR44688:SF16">
    <property type="entry name" value="DNA-BINDING TRANSCRIPTIONAL ACTIVATOR DEVR_DOSR"/>
    <property type="match status" value="1"/>
</dbReference>
<dbReference type="PROSITE" id="PS00622">
    <property type="entry name" value="HTH_LUXR_1"/>
    <property type="match status" value="1"/>
</dbReference>
<dbReference type="AlphaFoldDB" id="A0A1H0VT01"/>
<dbReference type="InterPro" id="IPR036693">
    <property type="entry name" value="TF_LuxR_autoind-bd_dom_sf"/>
</dbReference>
<dbReference type="GO" id="GO:0006355">
    <property type="term" value="P:regulation of DNA-templated transcription"/>
    <property type="evidence" value="ECO:0007669"/>
    <property type="project" value="InterPro"/>
</dbReference>
<dbReference type="Gene3D" id="3.30.450.80">
    <property type="entry name" value="Transcription factor LuxR-like, autoinducer-binding domain"/>
    <property type="match status" value="1"/>
</dbReference>
<dbReference type="EMBL" id="FNJL01000028">
    <property type="protein sequence ID" value="SDP81348.1"/>
    <property type="molecule type" value="Genomic_DNA"/>
</dbReference>
<dbReference type="PANTHER" id="PTHR44688">
    <property type="entry name" value="DNA-BINDING TRANSCRIPTIONAL ACTIVATOR DEVR_DOSR"/>
    <property type="match status" value="1"/>
</dbReference>
<dbReference type="OrthoDB" id="9774661at2"/>
<dbReference type="InterPro" id="IPR036388">
    <property type="entry name" value="WH-like_DNA-bd_sf"/>
</dbReference>
<reference evidence="6" key="1">
    <citation type="submission" date="2016-10" db="EMBL/GenBank/DDBJ databases">
        <authorList>
            <person name="Varghese N."/>
            <person name="Submissions S."/>
        </authorList>
    </citation>
    <scope>NUCLEOTIDE SEQUENCE [LARGE SCALE GENOMIC DNA]</scope>
    <source>
        <strain evidence="6">DSM 17101</strain>
    </source>
</reference>
<keyword evidence="3" id="KW-0804">Transcription</keyword>
<accession>A0A1H0VT01</accession>
<evidence type="ECO:0000256" key="2">
    <source>
        <dbReference type="ARBA" id="ARBA00023125"/>
    </source>
</evidence>
<dbReference type="PRINTS" id="PR00038">
    <property type="entry name" value="HTHLUXR"/>
</dbReference>
<dbReference type="InterPro" id="IPR000792">
    <property type="entry name" value="Tscrpt_reg_LuxR_C"/>
</dbReference>
<gene>
    <name evidence="5" type="ORF">SAMN04489708_12846</name>
</gene>
<feature type="domain" description="HTH luxR-type" evidence="4">
    <location>
        <begin position="187"/>
        <end position="252"/>
    </location>
</feature>
<keyword evidence="1" id="KW-0805">Transcription regulation</keyword>
<organism evidence="5 6">
    <name type="scientific">Paracidovorax cattleyae</name>
    <dbReference type="NCBI Taxonomy" id="80868"/>
    <lineage>
        <taxon>Bacteria</taxon>
        <taxon>Pseudomonadati</taxon>
        <taxon>Pseudomonadota</taxon>
        <taxon>Betaproteobacteria</taxon>
        <taxon>Burkholderiales</taxon>
        <taxon>Comamonadaceae</taxon>
        <taxon>Paracidovorax</taxon>
    </lineage>
</organism>